<protein>
    <submittedName>
        <fullName evidence="2">Uncharacterized protein</fullName>
    </submittedName>
</protein>
<evidence type="ECO:0000313" key="3">
    <source>
        <dbReference type="EMBL" id="KKL68696.1"/>
    </source>
</evidence>
<gene>
    <name evidence="3" type="ORF">LCGC14_2122420</name>
    <name evidence="2" type="ORF">LCGC14_2204600</name>
    <name evidence="1" type="ORF">LCGC14_2505380</name>
</gene>
<dbReference type="EMBL" id="LAZR01029126">
    <property type="protein sequence ID" value="KKL60508.1"/>
    <property type="molecule type" value="Genomic_DNA"/>
</dbReference>
<comment type="caution">
    <text evidence="2">The sequence shown here is derived from an EMBL/GenBank/DDBJ whole genome shotgun (WGS) entry which is preliminary data.</text>
</comment>
<proteinExistence type="predicted"/>
<evidence type="ECO:0000313" key="2">
    <source>
        <dbReference type="EMBL" id="KKL60508.1"/>
    </source>
</evidence>
<evidence type="ECO:0000313" key="1">
    <source>
        <dbReference type="EMBL" id="KKL15458.1"/>
    </source>
</evidence>
<name>A0A0F9DFL1_9ZZZZ</name>
<dbReference type="EMBL" id="LAZR01040057">
    <property type="protein sequence ID" value="KKL15458.1"/>
    <property type="molecule type" value="Genomic_DNA"/>
</dbReference>
<reference evidence="2" key="1">
    <citation type="journal article" date="2015" name="Nature">
        <title>Complex archaea that bridge the gap between prokaryotes and eukaryotes.</title>
        <authorList>
            <person name="Spang A."/>
            <person name="Saw J.H."/>
            <person name="Jorgensen S.L."/>
            <person name="Zaremba-Niedzwiedzka K."/>
            <person name="Martijn J."/>
            <person name="Lind A.E."/>
            <person name="van Eijk R."/>
            <person name="Schleper C."/>
            <person name="Guy L."/>
            <person name="Ettema T.J."/>
        </authorList>
    </citation>
    <scope>NUCLEOTIDE SEQUENCE</scope>
</reference>
<dbReference type="AlphaFoldDB" id="A0A0F9DFL1"/>
<sequence>MSNIRYYMGRHKISILVKKGKKALVVHLEKGYVGNKEIGYKDVHPGDIDSTMVRFCRGIKSYYVQKQKQTFRGKVL</sequence>
<organism evidence="2">
    <name type="scientific">marine sediment metagenome</name>
    <dbReference type="NCBI Taxonomy" id="412755"/>
    <lineage>
        <taxon>unclassified sequences</taxon>
        <taxon>metagenomes</taxon>
        <taxon>ecological metagenomes</taxon>
    </lineage>
</organism>
<accession>A0A0F9DFL1</accession>
<dbReference type="EMBL" id="LAZR01026453">
    <property type="protein sequence ID" value="KKL68696.1"/>
    <property type="molecule type" value="Genomic_DNA"/>
</dbReference>